<proteinExistence type="predicted"/>
<accession>A0A1M2VU76</accession>
<gene>
    <name evidence="1" type="ORF">TRAPUB_12411</name>
</gene>
<organism evidence="1 2">
    <name type="scientific">Trametes pubescens</name>
    <name type="common">White-rot fungus</name>
    <dbReference type="NCBI Taxonomy" id="154538"/>
    <lineage>
        <taxon>Eukaryota</taxon>
        <taxon>Fungi</taxon>
        <taxon>Dikarya</taxon>
        <taxon>Basidiomycota</taxon>
        <taxon>Agaricomycotina</taxon>
        <taxon>Agaricomycetes</taxon>
        <taxon>Polyporales</taxon>
        <taxon>Polyporaceae</taxon>
        <taxon>Trametes</taxon>
    </lineage>
</organism>
<dbReference type="OrthoDB" id="3036049at2759"/>
<evidence type="ECO:0008006" key="3">
    <source>
        <dbReference type="Google" id="ProtNLM"/>
    </source>
</evidence>
<protein>
    <recommendedName>
        <fullName evidence="3">BTB domain-containing protein</fullName>
    </recommendedName>
</protein>
<keyword evidence="2" id="KW-1185">Reference proteome</keyword>
<dbReference type="AlphaFoldDB" id="A0A1M2VU76"/>
<reference evidence="1 2" key="1">
    <citation type="submission" date="2016-10" db="EMBL/GenBank/DDBJ databases">
        <title>Genome sequence of the basidiomycete white-rot fungus Trametes pubescens.</title>
        <authorList>
            <person name="Makela M.R."/>
            <person name="Granchi Z."/>
            <person name="Peng M."/>
            <person name="De Vries R.P."/>
            <person name="Grigoriev I."/>
            <person name="Riley R."/>
            <person name="Hilden K."/>
        </authorList>
    </citation>
    <scope>NUCLEOTIDE SEQUENCE [LARGE SCALE GENOMIC DNA]</scope>
    <source>
        <strain evidence="1 2">FBCC735</strain>
    </source>
</reference>
<sequence>MSARISRKRARISLADKSPDVSGTSEVVQPAQAEAQLEEREQDEEFWFDDRNIIVVARDVGFCVYRGLLADCSPVLRELFSISQTHTVSSSATVPTLGACPVVHVSDCPEDFRHLLRFYMPRDDSSGGQKYQMTRLLGHAITYLKTYYTSNFVKWVDNARYGPPGFAEVHSLGVVNLVRLAGQCSILPPALLHCCMLRGVTVHGFEREDGSREQLTLDDISLCFVTKSRLIQESVRIALCVFEPTASCRCKTPEECMGVFNGLVRALQKRTGEITTADPFSPFHTIFTERTVFADMFPLPQPLTNDDSSEQATLATQPVHLSDSPEDLRHLLRLQMLAGEIVDCFARMDGIQEPLTLRVANSASALCFVATGWLNQESIRNPLNIFQPIVAKKWNRLLIGSSPKLYQAAVPLYSKLPRAAVDHSTCEVVK</sequence>
<comment type="caution">
    <text evidence="1">The sequence shown here is derived from an EMBL/GenBank/DDBJ whole genome shotgun (WGS) entry which is preliminary data.</text>
</comment>
<dbReference type="EMBL" id="MNAD01000689">
    <property type="protein sequence ID" value="OJT11070.1"/>
    <property type="molecule type" value="Genomic_DNA"/>
</dbReference>
<evidence type="ECO:0000313" key="1">
    <source>
        <dbReference type="EMBL" id="OJT11070.1"/>
    </source>
</evidence>
<name>A0A1M2VU76_TRAPU</name>
<evidence type="ECO:0000313" key="2">
    <source>
        <dbReference type="Proteomes" id="UP000184267"/>
    </source>
</evidence>
<dbReference type="Proteomes" id="UP000184267">
    <property type="component" value="Unassembled WGS sequence"/>
</dbReference>